<protein>
    <submittedName>
        <fullName evidence="2">TctA family transporter</fullName>
    </submittedName>
</protein>
<dbReference type="Proteomes" id="UP000553766">
    <property type="component" value="Unassembled WGS sequence"/>
</dbReference>
<accession>A0A840WJ14</accession>
<sequence length="101" mass="11111">MGAYIGQNNATELLMLVGLGVMATILRFADYPLAPLLIGFILGTMLEDNFARSMQLYRGLDFIIERPMTLGLLVLALVLVLLPSFRARRARKRAEGVADGD</sequence>
<dbReference type="PANTHER" id="PTHR35342">
    <property type="entry name" value="TRICARBOXYLIC TRANSPORT PROTEIN"/>
    <property type="match status" value="1"/>
</dbReference>
<organism evidence="2 3">
    <name type="scientific">Rubricella aquisinus</name>
    <dbReference type="NCBI Taxonomy" id="2028108"/>
    <lineage>
        <taxon>Bacteria</taxon>
        <taxon>Pseudomonadati</taxon>
        <taxon>Pseudomonadota</taxon>
        <taxon>Alphaproteobacteria</taxon>
        <taxon>Rhodobacterales</taxon>
        <taxon>Paracoccaceae</taxon>
        <taxon>Rubricella</taxon>
    </lineage>
</organism>
<name>A0A840WJ14_9RHOB</name>
<keyword evidence="1" id="KW-0812">Transmembrane</keyword>
<reference evidence="2 3" key="1">
    <citation type="submission" date="2020-08" db="EMBL/GenBank/DDBJ databases">
        <title>Genomic Encyclopedia of Type Strains, Phase IV (KMG-IV): sequencing the most valuable type-strain genomes for metagenomic binning, comparative biology and taxonomic classification.</title>
        <authorList>
            <person name="Goeker M."/>
        </authorList>
    </citation>
    <scope>NUCLEOTIDE SEQUENCE [LARGE SCALE GENOMIC DNA]</scope>
    <source>
        <strain evidence="2 3">DSM 103377</strain>
    </source>
</reference>
<comment type="caution">
    <text evidence="2">The sequence shown here is derived from an EMBL/GenBank/DDBJ whole genome shotgun (WGS) entry which is preliminary data.</text>
</comment>
<gene>
    <name evidence="2" type="ORF">FHS89_000499</name>
</gene>
<keyword evidence="1" id="KW-0472">Membrane</keyword>
<feature type="transmembrane region" description="Helical" evidence="1">
    <location>
        <begin position="12"/>
        <end position="42"/>
    </location>
</feature>
<evidence type="ECO:0000256" key="1">
    <source>
        <dbReference type="SAM" id="Phobius"/>
    </source>
</evidence>
<evidence type="ECO:0000313" key="2">
    <source>
        <dbReference type="EMBL" id="MBB5514501.1"/>
    </source>
</evidence>
<keyword evidence="1" id="KW-1133">Transmembrane helix</keyword>
<proteinExistence type="predicted"/>
<dbReference type="AlphaFoldDB" id="A0A840WJ14"/>
<evidence type="ECO:0000313" key="3">
    <source>
        <dbReference type="Proteomes" id="UP000553766"/>
    </source>
</evidence>
<dbReference type="PANTHER" id="PTHR35342:SF5">
    <property type="entry name" value="TRICARBOXYLIC TRANSPORT PROTEIN"/>
    <property type="match status" value="1"/>
</dbReference>
<dbReference type="EMBL" id="JACIJS010000001">
    <property type="protein sequence ID" value="MBB5514501.1"/>
    <property type="molecule type" value="Genomic_DNA"/>
</dbReference>
<feature type="transmembrane region" description="Helical" evidence="1">
    <location>
        <begin position="62"/>
        <end position="82"/>
    </location>
</feature>
<keyword evidence="3" id="KW-1185">Reference proteome</keyword>